<keyword evidence="8 10" id="KW-0326">Glycosidase</keyword>
<evidence type="ECO:0000313" key="14">
    <source>
        <dbReference type="Proteomes" id="UP000583929"/>
    </source>
</evidence>
<dbReference type="InterPro" id="IPR001579">
    <property type="entry name" value="Glyco_hydro_18_chit_AS"/>
</dbReference>
<proteinExistence type="inferred from homology"/>
<dbReference type="AlphaFoldDB" id="A0A7J6HF62"/>
<protein>
    <recommendedName>
        <fullName evidence="3">chitinase</fullName>
        <ecNumber evidence="3">3.2.1.14</ecNumber>
    </recommendedName>
</protein>
<keyword evidence="9" id="KW-0624">Polysaccharide degradation</keyword>
<evidence type="ECO:0000256" key="4">
    <source>
        <dbReference type="ARBA" id="ARBA00022801"/>
    </source>
</evidence>
<evidence type="ECO:0000256" key="7">
    <source>
        <dbReference type="ARBA" id="ARBA00023277"/>
    </source>
</evidence>
<comment type="similarity">
    <text evidence="2">Belongs to the glycosyl hydrolase 18 family. Chitinase class II subfamily.</text>
</comment>
<comment type="catalytic activity">
    <reaction evidence="1">
        <text>Random endo-hydrolysis of N-acetyl-beta-D-glucosaminide (1-&gt;4)-beta-linkages in chitin and chitodextrins.</text>
        <dbReference type="EC" id="3.2.1.14"/>
    </reaction>
</comment>
<evidence type="ECO:0000256" key="8">
    <source>
        <dbReference type="ARBA" id="ARBA00023295"/>
    </source>
</evidence>
<dbReference type="Proteomes" id="UP000583929">
    <property type="component" value="Unassembled WGS sequence"/>
</dbReference>
<reference evidence="13 14" key="1">
    <citation type="journal article" date="2020" name="bioRxiv">
        <title>Sequence and annotation of 42 cannabis genomes reveals extensive copy number variation in cannabinoid synthesis and pathogen resistance genes.</title>
        <authorList>
            <person name="Mckernan K.J."/>
            <person name="Helbert Y."/>
            <person name="Kane L.T."/>
            <person name="Ebling H."/>
            <person name="Zhang L."/>
            <person name="Liu B."/>
            <person name="Eaton Z."/>
            <person name="Mclaughlin S."/>
            <person name="Kingan S."/>
            <person name="Baybayan P."/>
            <person name="Concepcion G."/>
            <person name="Jordan M."/>
            <person name="Riva A."/>
            <person name="Barbazuk W."/>
            <person name="Harkins T."/>
        </authorList>
    </citation>
    <scope>NUCLEOTIDE SEQUENCE [LARGE SCALE GENOMIC DNA]</scope>
    <source>
        <strain evidence="14">cv. Jamaican Lion 4</strain>
        <tissue evidence="13">Leaf</tissue>
    </source>
</reference>
<keyword evidence="11" id="KW-0732">Signal</keyword>
<dbReference type="SUPFAM" id="SSF51445">
    <property type="entry name" value="(Trans)glycosidases"/>
    <property type="match status" value="2"/>
</dbReference>
<dbReference type="FunFam" id="3.20.20.80:FF:000015">
    <property type="entry name" value="Acidic endochitinase SE2"/>
    <property type="match status" value="2"/>
</dbReference>
<evidence type="ECO:0000256" key="6">
    <source>
        <dbReference type="ARBA" id="ARBA00023157"/>
    </source>
</evidence>
<comment type="caution">
    <text evidence="13">The sequence shown here is derived from an EMBL/GenBank/DDBJ whole genome shotgun (WGS) entry which is preliminary data.</text>
</comment>
<dbReference type="PROSITE" id="PS01095">
    <property type="entry name" value="GH18_1"/>
    <property type="match status" value="2"/>
</dbReference>
<evidence type="ECO:0000256" key="1">
    <source>
        <dbReference type="ARBA" id="ARBA00000822"/>
    </source>
</evidence>
<evidence type="ECO:0000256" key="11">
    <source>
        <dbReference type="SAM" id="SignalP"/>
    </source>
</evidence>
<dbReference type="InterPro" id="IPR017853">
    <property type="entry name" value="GH"/>
</dbReference>
<feature type="signal peptide" evidence="11">
    <location>
        <begin position="1"/>
        <end position="26"/>
    </location>
</feature>
<keyword evidence="6" id="KW-1015">Disulfide bond</keyword>
<keyword evidence="7" id="KW-0119">Carbohydrate metabolism</keyword>
<feature type="domain" description="GH18" evidence="12">
    <location>
        <begin position="27"/>
        <end position="591"/>
    </location>
</feature>
<dbReference type="CDD" id="cd02877">
    <property type="entry name" value="GH18_hevamine_XipI_class_III"/>
    <property type="match status" value="2"/>
</dbReference>
<dbReference type="GO" id="GO:0005576">
    <property type="term" value="C:extracellular region"/>
    <property type="evidence" value="ECO:0007669"/>
    <property type="project" value="TreeGrafter"/>
</dbReference>
<evidence type="ECO:0000256" key="2">
    <source>
        <dbReference type="ARBA" id="ARBA00009121"/>
    </source>
</evidence>
<dbReference type="InterPro" id="IPR001223">
    <property type="entry name" value="Glyco_hydro18_cat"/>
</dbReference>
<dbReference type="InterPro" id="IPR050542">
    <property type="entry name" value="Glycosyl_Hydrlase18_Chitinase"/>
</dbReference>
<sequence>MALSSLLFSLLALVVALMALAITSEAGKIAIYWGQNANEGTLSDTCATGNYDYVNIAFLPTFGNGRTPMMDLSGHCDPYSQGCTGLSSDIEACQAKGIKVMLSIGGGAGSYSLSSNSDAKQVATYLWNNFLGGQSSSRPLGPAVLDGIDFDIEGGSNEYWGDLARTLKKHSSRGKSNKKVYITGAPQCPFPDAWLGNALKTGLFDFVWVQFYNNPPCQYTSGDISNLENAWKQWTSDIPAGKIFLGLPASSQAAGSGFIPANDLISKILSGILLHVIFANSRINNQTLKITAKMAGKLALSQALFLGSVILALLTRINAGDIAIYWGQNGMEGTLEETCATGDYDFVNIAFLPTFGNGQTPVINLAGHCDPYTNGCTGLSSDIKSCQAKGVKVLLSIGGGAGSYYLTSSEDARQVATYLWNNFLGGTSSSRPLGDAVLDGIDFDIEGGTNLHWDDLARYLSGYSKKGKKVYLAAAPQCPFPDAWVGGALKTGLFDYVWVQFYNNAPCQYSGDINNLENAWKQWTSDIPATKIFLGLPAAPAAAGSGFIPVADLTSKVLPAIKGSSKYGGVMLWSKYYDDQTGYSKSIKSHV</sequence>
<evidence type="ECO:0000313" key="13">
    <source>
        <dbReference type="EMBL" id="KAF4393010.1"/>
    </source>
</evidence>
<dbReference type="PROSITE" id="PS51910">
    <property type="entry name" value="GH18_2"/>
    <property type="match status" value="1"/>
</dbReference>
<organism evidence="13 14">
    <name type="scientific">Cannabis sativa</name>
    <name type="common">Hemp</name>
    <name type="synonym">Marijuana</name>
    <dbReference type="NCBI Taxonomy" id="3483"/>
    <lineage>
        <taxon>Eukaryota</taxon>
        <taxon>Viridiplantae</taxon>
        <taxon>Streptophyta</taxon>
        <taxon>Embryophyta</taxon>
        <taxon>Tracheophyta</taxon>
        <taxon>Spermatophyta</taxon>
        <taxon>Magnoliopsida</taxon>
        <taxon>eudicotyledons</taxon>
        <taxon>Gunneridae</taxon>
        <taxon>Pentapetalae</taxon>
        <taxon>rosids</taxon>
        <taxon>fabids</taxon>
        <taxon>Rosales</taxon>
        <taxon>Cannabaceae</taxon>
        <taxon>Cannabis</taxon>
    </lineage>
</organism>
<dbReference type="GO" id="GO:0000272">
    <property type="term" value="P:polysaccharide catabolic process"/>
    <property type="evidence" value="ECO:0007669"/>
    <property type="project" value="UniProtKB-KW"/>
</dbReference>
<dbReference type="EMBL" id="JAATIQ010000050">
    <property type="protein sequence ID" value="KAF4393010.1"/>
    <property type="molecule type" value="Genomic_DNA"/>
</dbReference>
<dbReference type="PANTHER" id="PTHR45708">
    <property type="entry name" value="ENDOCHITINASE"/>
    <property type="match status" value="1"/>
</dbReference>
<accession>A0A7J6HF62</accession>
<dbReference type="PANTHER" id="PTHR45708:SF49">
    <property type="entry name" value="ENDOCHITINASE"/>
    <property type="match status" value="1"/>
</dbReference>
<gene>
    <name evidence="13" type="ORF">G4B88_012005</name>
</gene>
<dbReference type="GO" id="GO:0006032">
    <property type="term" value="P:chitin catabolic process"/>
    <property type="evidence" value="ECO:0007669"/>
    <property type="project" value="UniProtKB-KW"/>
</dbReference>
<dbReference type="Pfam" id="PF00704">
    <property type="entry name" value="Glyco_hydro_18"/>
    <property type="match status" value="2"/>
</dbReference>
<evidence type="ECO:0000256" key="5">
    <source>
        <dbReference type="ARBA" id="ARBA00023024"/>
    </source>
</evidence>
<keyword evidence="14" id="KW-1185">Reference proteome</keyword>
<dbReference type="GO" id="GO:0008843">
    <property type="term" value="F:endochitinase activity"/>
    <property type="evidence" value="ECO:0007669"/>
    <property type="project" value="UniProtKB-EC"/>
</dbReference>
<evidence type="ECO:0000256" key="9">
    <source>
        <dbReference type="ARBA" id="ARBA00023326"/>
    </source>
</evidence>
<evidence type="ECO:0000256" key="10">
    <source>
        <dbReference type="RuleBase" id="RU000489"/>
    </source>
</evidence>
<feature type="chain" id="PRO_5029673955" description="chitinase" evidence="11">
    <location>
        <begin position="27"/>
        <end position="591"/>
    </location>
</feature>
<evidence type="ECO:0000256" key="3">
    <source>
        <dbReference type="ARBA" id="ARBA00012729"/>
    </source>
</evidence>
<dbReference type="EC" id="3.2.1.14" evidence="3"/>
<keyword evidence="4 10" id="KW-0378">Hydrolase</keyword>
<dbReference type="InterPro" id="IPR045321">
    <property type="entry name" value="Cts1-like"/>
</dbReference>
<dbReference type="Gene3D" id="3.20.20.80">
    <property type="entry name" value="Glycosidases"/>
    <property type="match status" value="2"/>
</dbReference>
<evidence type="ECO:0000259" key="12">
    <source>
        <dbReference type="PROSITE" id="PS51910"/>
    </source>
</evidence>
<name>A0A7J6HF62_CANSA</name>
<keyword evidence="5" id="KW-0146">Chitin degradation</keyword>